<evidence type="ECO:0000256" key="1">
    <source>
        <dbReference type="SAM" id="Phobius"/>
    </source>
</evidence>
<dbReference type="Proteomes" id="UP000663870">
    <property type="component" value="Unassembled WGS sequence"/>
</dbReference>
<evidence type="ECO:0000313" key="4">
    <source>
        <dbReference type="Proteomes" id="UP000663870"/>
    </source>
</evidence>
<accession>A0A814CS35</accession>
<dbReference type="AlphaFoldDB" id="A0A814CS35"/>
<dbReference type="EMBL" id="CAJNOL010000224">
    <property type="protein sequence ID" value="CAF0944572.1"/>
    <property type="molecule type" value="Genomic_DNA"/>
</dbReference>
<organism evidence="3 4">
    <name type="scientific">Rotaria sordida</name>
    <dbReference type="NCBI Taxonomy" id="392033"/>
    <lineage>
        <taxon>Eukaryota</taxon>
        <taxon>Metazoa</taxon>
        <taxon>Spiralia</taxon>
        <taxon>Gnathifera</taxon>
        <taxon>Rotifera</taxon>
        <taxon>Eurotatoria</taxon>
        <taxon>Bdelloidea</taxon>
        <taxon>Philodinida</taxon>
        <taxon>Philodinidae</taxon>
        <taxon>Rotaria</taxon>
    </lineage>
</organism>
<gene>
    <name evidence="3" type="ORF">JXQ802_LOCUS11346</name>
</gene>
<keyword evidence="1" id="KW-1133">Transmembrane helix</keyword>
<protein>
    <submittedName>
        <fullName evidence="3">Uncharacterized protein</fullName>
    </submittedName>
</protein>
<comment type="caution">
    <text evidence="3">The sequence shown here is derived from an EMBL/GenBank/DDBJ whole genome shotgun (WGS) entry which is preliminary data.</text>
</comment>
<reference evidence="3" key="1">
    <citation type="submission" date="2021-02" db="EMBL/GenBank/DDBJ databases">
        <authorList>
            <person name="Nowell W R."/>
        </authorList>
    </citation>
    <scope>NUCLEOTIDE SEQUENCE</scope>
</reference>
<evidence type="ECO:0000256" key="2">
    <source>
        <dbReference type="SAM" id="SignalP"/>
    </source>
</evidence>
<keyword evidence="4" id="KW-1185">Reference proteome</keyword>
<keyword evidence="1" id="KW-0812">Transmembrane</keyword>
<sequence length="179" mass="20109">MNYFVLFFVFFIFPILNNAQTVESNNSLINTPWFWPFLILCLGLLFTIPCTLIMIVIMYHKKKQLNDSNESSISSSSSPTPIQQRPRRYHSRFQPSHYVGGVPSPPPPYTINGHLSVTPSLPPSYESCVIENESIPIPTNPTTTETIINVEPIESISNQSTNLNLSSISTNSSIQTFQV</sequence>
<keyword evidence="2" id="KW-0732">Signal</keyword>
<keyword evidence="1" id="KW-0472">Membrane</keyword>
<evidence type="ECO:0000313" key="3">
    <source>
        <dbReference type="EMBL" id="CAF0944572.1"/>
    </source>
</evidence>
<feature type="signal peptide" evidence="2">
    <location>
        <begin position="1"/>
        <end position="19"/>
    </location>
</feature>
<name>A0A814CS35_9BILA</name>
<proteinExistence type="predicted"/>
<feature type="transmembrane region" description="Helical" evidence="1">
    <location>
        <begin position="34"/>
        <end position="59"/>
    </location>
</feature>
<feature type="chain" id="PRO_5032768614" evidence="2">
    <location>
        <begin position="20"/>
        <end position="179"/>
    </location>
</feature>